<dbReference type="InterPro" id="IPR043128">
    <property type="entry name" value="Rev_trsase/Diguanyl_cyclase"/>
</dbReference>
<dbReference type="Pfam" id="PF00989">
    <property type="entry name" value="PAS"/>
    <property type="match status" value="1"/>
</dbReference>
<dbReference type="CDD" id="cd00130">
    <property type="entry name" value="PAS"/>
    <property type="match status" value="1"/>
</dbReference>
<dbReference type="PROSITE" id="PS50112">
    <property type="entry name" value="PAS"/>
    <property type="match status" value="1"/>
</dbReference>
<dbReference type="PROSITE" id="PS50113">
    <property type="entry name" value="PAC"/>
    <property type="match status" value="1"/>
</dbReference>
<dbReference type="PROSITE" id="PS50887">
    <property type="entry name" value="GGDEF"/>
    <property type="match status" value="1"/>
</dbReference>
<reference evidence="4 5" key="1">
    <citation type="submission" date="2019-03" db="EMBL/GenBank/DDBJ databases">
        <title>Genomic Encyclopedia of Type Strains, Phase IV (KMG-IV): sequencing the most valuable type-strain genomes for metagenomic binning, comparative biology and taxonomic classification.</title>
        <authorList>
            <person name="Goeker M."/>
        </authorList>
    </citation>
    <scope>NUCLEOTIDE SEQUENCE [LARGE SCALE GENOMIC DNA]</scope>
    <source>
        <strain evidence="4 5">DSM 24984</strain>
    </source>
</reference>
<dbReference type="InterPro" id="IPR000700">
    <property type="entry name" value="PAS-assoc_C"/>
</dbReference>
<dbReference type="CDD" id="cd01949">
    <property type="entry name" value="GGDEF"/>
    <property type="match status" value="1"/>
</dbReference>
<evidence type="ECO:0000259" key="1">
    <source>
        <dbReference type="PROSITE" id="PS50112"/>
    </source>
</evidence>
<comment type="caution">
    <text evidence="4">The sequence shown here is derived from an EMBL/GenBank/DDBJ whole genome shotgun (WGS) entry which is preliminary data.</text>
</comment>
<dbReference type="NCBIfam" id="TIGR00229">
    <property type="entry name" value="sensory_box"/>
    <property type="match status" value="1"/>
</dbReference>
<protein>
    <submittedName>
        <fullName evidence="4">PAS domain S-box-containing protein/diguanylate cyclase (GGDEF)-like protein</fullName>
    </submittedName>
</protein>
<dbReference type="AlphaFoldDB" id="A0A4R1K6H9"/>
<feature type="domain" description="PAC" evidence="2">
    <location>
        <begin position="91"/>
        <end position="143"/>
    </location>
</feature>
<dbReference type="SMART" id="SM00091">
    <property type="entry name" value="PAS"/>
    <property type="match status" value="1"/>
</dbReference>
<evidence type="ECO:0000313" key="4">
    <source>
        <dbReference type="EMBL" id="TCK59373.1"/>
    </source>
</evidence>
<organism evidence="4 5">
    <name type="scientific">Seleniivibrio woodruffii</name>
    <dbReference type="NCBI Taxonomy" id="1078050"/>
    <lineage>
        <taxon>Bacteria</taxon>
        <taxon>Pseudomonadati</taxon>
        <taxon>Deferribacterota</taxon>
        <taxon>Deferribacteres</taxon>
        <taxon>Deferribacterales</taxon>
        <taxon>Geovibrionaceae</taxon>
        <taxon>Seleniivibrio</taxon>
    </lineage>
</organism>
<dbReference type="InterPro" id="IPR029787">
    <property type="entry name" value="Nucleotide_cyclase"/>
</dbReference>
<dbReference type="RefSeq" id="WP_165871303.1">
    <property type="nucleotide sequence ID" value="NZ_JBLJBI010000048.1"/>
</dbReference>
<dbReference type="EMBL" id="SMGG01000006">
    <property type="protein sequence ID" value="TCK59373.1"/>
    <property type="molecule type" value="Genomic_DNA"/>
</dbReference>
<name>A0A4R1K6H9_9BACT</name>
<dbReference type="Proteomes" id="UP000294614">
    <property type="component" value="Unassembled WGS sequence"/>
</dbReference>
<evidence type="ECO:0000259" key="2">
    <source>
        <dbReference type="PROSITE" id="PS50113"/>
    </source>
</evidence>
<dbReference type="SMART" id="SM00267">
    <property type="entry name" value="GGDEF"/>
    <property type="match status" value="1"/>
</dbReference>
<dbReference type="FunFam" id="3.30.70.270:FF:000001">
    <property type="entry name" value="Diguanylate cyclase domain protein"/>
    <property type="match status" value="1"/>
</dbReference>
<dbReference type="InterPro" id="IPR013767">
    <property type="entry name" value="PAS_fold"/>
</dbReference>
<dbReference type="Gene3D" id="3.30.70.270">
    <property type="match status" value="1"/>
</dbReference>
<dbReference type="Gene3D" id="3.30.450.20">
    <property type="entry name" value="PAS domain"/>
    <property type="match status" value="2"/>
</dbReference>
<dbReference type="PANTHER" id="PTHR46663:SF4">
    <property type="entry name" value="DIGUANYLATE CYCLASE DGCT-RELATED"/>
    <property type="match status" value="1"/>
</dbReference>
<dbReference type="InterPro" id="IPR052163">
    <property type="entry name" value="DGC-Regulatory_Protein"/>
</dbReference>
<feature type="domain" description="GGDEF" evidence="3">
    <location>
        <begin position="318"/>
        <end position="450"/>
    </location>
</feature>
<dbReference type="GO" id="GO:0003824">
    <property type="term" value="F:catalytic activity"/>
    <property type="evidence" value="ECO:0007669"/>
    <property type="project" value="UniProtKB-ARBA"/>
</dbReference>
<proteinExistence type="predicted"/>
<sequence>MRKDGAFNKQCDYVPICEGDALLVRSIFDDPNGVIIFALDKEYRYISFTMSHMAVMKCLWNTDIEHGECMLDYIVSETDRARAKSNFDRALAGDSFIVREKYGNSFWEDRYLPIFGDDGSVEGLTVFVLNITQLVETEEKLRNEALEMERLKERELIFNSIGEGLYGVDLDGNCIFINGEALRILGYEEHEVIGKETHLLFHHHHEDGRVYERQDCIIHRSLAMNSKSDEVTWLFKKNGDKFPVRAIATPIKNNCKVTGVVIAFSDISANYEMEMKLKNANHVLKLLATTDPLTGIYNRRYFEETGALLIAESRRTGNELSAAMFDIDFFKKINDKYGHSVGDMVLVMVANTVTDHLRKNDTFARIGGEEFVILLPDTGLKKAAEVAERIRKSVEDAWLDYEGEKINCTVSIGVTCVSEGISNLDDLLRKADDRQYAAKRLGRNRTVTSD</sequence>
<accession>A0A4R1K6H9</accession>
<feature type="domain" description="PAS" evidence="1">
    <location>
        <begin position="150"/>
        <end position="225"/>
    </location>
</feature>
<dbReference type="InterPro" id="IPR000014">
    <property type="entry name" value="PAS"/>
</dbReference>
<dbReference type="NCBIfam" id="TIGR00254">
    <property type="entry name" value="GGDEF"/>
    <property type="match status" value="1"/>
</dbReference>
<dbReference type="Pfam" id="PF00990">
    <property type="entry name" value="GGDEF"/>
    <property type="match status" value="1"/>
</dbReference>
<keyword evidence="5" id="KW-1185">Reference proteome</keyword>
<gene>
    <name evidence="4" type="ORF">C8D98_2306</name>
</gene>
<dbReference type="PANTHER" id="PTHR46663">
    <property type="entry name" value="DIGUANYLATE CYCLASE DGCT-RELATED"/>
    <property type="match status" value="1"/>
</dbReference>
<evidence type="ECO:0000259" key="3">
    <source>
        <dbReference type="PROSITE" id="PS50887"/>
    </source>
</evidence>
<dbReference type="GO" id="GO:0006355">
    <property type="term" value="P:regulation of DNA-templated transcription"/>
    <property type="evidence" value="ECO:0007669"/>
    <property type="project" value="InterPro"/>
</dbReference>
<evidence type="ECO:0000313" key="5">
    <source>
        <dbReference type="Proteomes" id="UP000294614"/>
    </source>
</evidence>
<dbReference type="SUPFAM" id="SSF55073">
    <property type="entry name" value="Nucleotide cyclase"/>
    <property type="match status" value="1"/>
</dbReference>
<dbReference type="SUPFAM" id="SSF55785">
    <property type="entry name" value="PYP-like sensor domain (PAS domain)"/>
    <property type="match status" value="1"/>
</dbReference>
<dbReference type="InterPro" id="IPR000160">
    <property type="entry name" value="GGDEF_dom"/>
</dbReference>
<dbReference type="InterPro" id="IPR035965">
    <property type="entry name" value="PAS-like_dom_sf"/>
</dbReference>